<name>A0AAD8WAI8_LOLMU</name>
<reference evidence="2" key="1">
    <citation type="submission" date="2023-07" db="EMBL/GenBank/DDBJ databases">
        <title>A chromosome-level genome assembly of Lolium multiflorum.</title>
        <authorList>
            <person name="Chen Y."/>
            <person name="Copetti D."/>
            <person name="Kolliker R."/>
            <person name="Studer B."/>
        </authorList>
    </citation>
    <scope>NUCLEOTIDE SEQUENCE</scope>
    <source>
        <strain evidence="2">02402/16</strain>
        <tissue evidence="2">Leaf</tissue>
    </source>
</reference>
<dbReference type="InterPro" id="IPR036047">
    <property type="entry name" value="F-box-like_dom_sf"/>
</dbReference>
<protein>
    <recommendedName>
        <fullName evidence="1">F-box domain-containing protein</fullName>
    </recommendedName>
</protein>
<evidence type="ECO:0000259" key="1">
    <source>
        <dbReference type="SMART" id="SM00256"/>
    </source>
</evidence>
<dbReference type="EMBL" id="JAUUTY010000004">
    <property type="protein sequence ID" value="KAK1646952.1"/>
    <property type="molecule type" value="Genomic_DNA"/>
</dbReference>
<accession>A0AAD8WAI8</accession>
<organism evidence="2 3">
    <name type="scientific">Lolium multiflorum</name>
    <name type="common">Italian ryegrass</name>
    <name type="synonym">Lolium perenne subsp. multiflorum</name>
    <dbReference type="NCBI Taxonomy" id="4521"/>
    <lineage>
        <taxon>Eukaryota</taxon>
        <taxon>Viridiplantae</taxon>
        <taxon>Streptophyta</taxon>
        <taxon>Embryophyta</taxon>
        <taxon>Tracheophyta</taxon>
        <taxon>Spermatophyta</taxon>
        <taxon>Magnoliopsida</taxon>
        <taxon>Liliopsida</taxon>
        <taxon>Poales</taxon>
        <taxon>Poaceae</taxon>
        <taxon>BOP clade</taxon>
        <taxon>Pooideae</taxon>
        <taxon>Poodae</taxon>
        <taxon>Poeae</taxon>
        <taxon>Poeae Chloroplast Group 2 (Poeae type)</taxon>
        <taxon>Loliodinae</taxon>
        <taxon>Loliinae</taxon>
        <taxon>Lolium</taxon>
    </lineage>
</organism>
<dbReference type="Pfam" id="PF12937">
    <property type="entry name" value="F-box-like"/>
    <property type="match status" value="1"/>
</dbReference>
<keyword evidence="3" id="KW-1185">Reference proteome</keyword>
<sequence>MAPPRTSLVDDLIGEILLRVRLDDATSLARASLVCKSWRGLLSDPAFGCNYRALHGTPPLLGYLQVLKGDDPYSSRFVSTSTAALRPAVRDFSDWLVLDCRHGRVLFAASSPDAGGTTVDLVVWNPVTDEHCHLPTLPKRAGREFNAAVLCAAEGCDHVDCCRHGKKILYDPGSYAPVTGPSPAFDTWQERISRRQDKSV</sequence>
<dbReference type="AlphaFoldDB" id="A0AAD8WAI8"/>
<feature type="domain" description="F-box" evidence="1">
    <location>
        <begin position="8"/>
        <end position="51"/>
    </location>
</feature>
<proteinExistence type="predicted"/>
<dbReference type="Gene3D" id="1.20.1280.50">
    <property type="match status" value="1"/>
</dbReference>
<dbReference type="InterPro" id="IPR001810">
    <property type="entry name" value="F-box_dom"/>
</dbReference>
<dbReference type="Proteomes" id="UP001231189">
    <property type="component" value="Unassembled WGS sequence"/>
</dbReference>
<evidence type="ECO:0000313" key="2">
    <source>
        <dbReference type="EMBL" id="KAK1646952.1"/>
    </source>
</evidence>
<dbReference type="PANTHER" id="PTHR32133">
    <property type="entry name" value="OS07G0120400 PROTEIN"/>
    <property type="match status" value="1"/>
</dbReference>
<comment type="caution">
    <text evidence="2">The sequence shown here is derived from an EMBL/GenBank/DDBJ whole genome shotgun (WGS) entry which is preliminary data.</text>
</comment>
<dbReference type="SUPFAM" id="SSF81383">
    <property type="entry name" value="F-box domain"/>
    <property type="match status" value="1"/>
</dbReference>
<evidence type="ECO:0000313" key="3">
    <source>
        <dbReference type="Proteomes" id="UP001231189"/>
    </source>
</evidence>
<gene>
    <name evidence="2" type="ORF">QYE76_064757</name>
</gene>
<dbReference type="SMART" id="SM00256">
    <property type="entry name" value="FBOX"/>
    <property type="match status" value="1"/>
</dbReference>